<evidence type="ECO:0000259" key="1">
    <source>
        <dbReference type="Pfam" id="PF02910"/>
    </source>
</evidence>
<dbReference type="Pfam" id="PF02910">
    <property type="entry name" value="Succ_DH_flav_C"/>
    <property type="match status" value="1"/>
</dbReference>
<protein>
    <recommendedName>
        <fullName evidence="1">Fumarate reductase/succinate dehydrogenase flavoprotein-like C-terminal domain-containing protein</fullName>
    </recommendedName>
</protein>
<evidence type="ECO:0000313" key="2">
    <source>
        <dbReference type="EMBL" id="MFC3890477.1"/>
    </source>
</evidence>
<dbReference type="InterPro" id="IPR030664">
    <property type="entry name" value="SdhA/FrdA/AprA"/>
</dbReference>
<reference evidence="3" key="1">
    <citation type="journal article" date="2019" name="Int. J. Syst. Evol. Microbiol.">
        <title>The Global Catalogue of Microorganisms (GCM) 10K type strain sequencing project: providing services to taxonomists for standard genome sequencing and annotation.</title>
        <authorList>
            <consortium name="The Broad Institute Genomics Platform"/>
            <consortium name="The Broad Institute Genome Sequencing Center for Infectious Disease"/>
            <person name="Wu L."/>
            <person name="Ma J."/>
        </authorList>
    </citation>
    <scope>NUCLEOTIDE SEQUENCE [LARGE SCALE GENOMIC DNA]</scope>
    <source>
        <strain evidence="3">CGMCC 4.7405</strain>
    </source>
</reference>
<dbReference type="PANTHER" id="PTHR11632:SF51">
    <property type="entry name" value="SUCCINATE DEHYDROGENASE [UBIQUINONE] FLAVOPROTEIN SUBUNIT, MITOCHONDRIAL"/>
    <property type="match status" value="1"/>
</dbReference>
<evidence type="ECO:0000313" key="3">
    <source>
        <dbReference type="Proteomes" id="UP001595690"/>
    </source>
</evidence>
<dbReference type="InterPro" id="IPR015939">
    <property type="entry name" value="Fum_Rdtase/Succ_DH_flav-like_C"/>
</dbReference>
<feature type="domain" description="Fumarate reductase/succinate dehydrogenase flavoprotein-like C-terminal" evidence="1">
    <location>
        <begin position="1"/>
        <end position="82"/>
    </location>
</feature>
<dbReference type="Proteomes" id="UP001595690">
    <property type="component" value="Unassembled WGS sequence"/>
</dbReference>
<organism evidence="2 3">
    <name type="scientific">Lentzea rhizosphaerae</name>
    <dbReference type="NCBI Taxonomy" id="2041025"/>
    <lineage>
        <taxon>Bacteria</taxon>
        <taxon>Bacillati</taxon>
        <taxon>Actinomycetota</taxon>
        <taxon>Actinomycetes</taxon>
        <taxon>Pseudonocardiales</taxon>
        <taxon>Pseudonocardiaceae</taxon>
        <taxon>Lentzea</taxon>
    </lineage>
</organism>
<dbReference type="PANTHER" id="PTHR11632">
    <property type="entry name" value="SUCCINATE DEHYDROGENASE 2 FLAVOPROTEIN SUBUNIT"/>
    <property type="match status" value="1"/>
</dbReference>
<dbReference type="SUPFAM" id="SSF46977">
    <property type="entry name" value="Succinate dehydrogenase/fumarate reductase flavoprotein C-terminal domain"/>
    <property type="match status" value="1"/>
</dbReference>
<name>A0ABV8BK37_9PSEU</name>
<dbReference type="RefSeq" id="WP_382368384.1">
    <property type="nucleotide sequence ID" value="NZ_JBHRZI010000005.1"/>
</dbReference>
<sequence length="124" mass="13612">MTEHAGVVRDEAGLRKGLAELDELEGRIRDVGVHPDLAGYQDLAHAFDLLASAMSARATLECALERRETRGCHNRSDYPGLDPAQQVNLVWAGPGQVEREEIPPVPQEIASLMREVDTEGKLVE</sequence>
<gene>
    <name evidence="2" type="ORF">ACFOWZ_03260</name>
</gene>
<dbReference type="Gene3D" id="1.20.58.100">
    <property type="entry name" value="Fumarate reductase/succinate dehydrogenase flavoprotein-like, C-terminal domain"/>
    <property type="match status" value="1"/>
</dbReference>
<dbReference type="EMBL" id="JBHRZI010000005">
    <property type="protein sequence ID" value="MFC3890477.1"/>
    <property type="molecule type" value="Genomic_DNA"/>
</dbReference>
<dbReference type="InterPro" id="IPR037099">
    <property type="entry name" value="Fum_R/Succ_DH_flav-like_C_sf"/>
</dbReference>
<proteinExistence type="predicted"/>
<keyword evidence="3" id="KW-1185">Reference proteome</keyword>
<comment type="caution">
    <text evidence="2">The sequence shown here is derived from an EMBL/GenBank/DDBJ whole genome shotgun (WGS) entry which is preliminary data.</text>
</comment>
<accession>A0ABV8BK37</accession>